<comment type="caution">
    <text evidence="2">The sequence shown here is derived from an EMBL/GenBank/DDBJ whole genome shotgun (WGS) entry which is preliminary data.</text>
</comment>
<keyword evidence="1" id="KW-0472">Membrane</keyword>
<organism evidence="2 3">
    <name type="scientific">Candidatus Cryosericum septentrionale</name>
    <dbReference type="NCBI Taxonomy" id="2290913"/>
    <lineage>
        <taxon>Bacteria</taxon>
        <taxon>Pseudomonadati</taxon>
        <taxon>Caldisericota/Cryosericota group</taxon>
        <taxon>Candidatus Cryosericota</taxon>
        <taxon>Candidatus Cryosericia</taxon>
        <taxon>Candidatus Cryosericales</taxon>
        <taxon>Candidatus Cryosericaceae</taxon>
        <taxon>Candidatus Cryosericum</taxon>
    </lineage>
</organism>
<dbReference type="Proteomes" id="UP000266113">
    <property type="component" value="Unassembled WGS sequence"/>
</dbReference>
<dbReference type="EMBL" id="QXIY01000016">
    <property type="protein sequence ID" value="RIE16952.1"/>
    <property type="molecule type" value="Genomic_DNA"/>
</dbReference>
<evidence type="ECO:0000313" key="2">
    <source>
        <dbReference type="EMBL" id="RIE16952.1"/>
    </source>
</evidence>
<dbReference type="PROSITE" id="PS51257">
    <property type="entry name" value="PROKAR_LIPOPROTEIN"/>
    <property type="match status" value="1"/>
</dbReference>
<feature type="transmembrane region" description="Helical" evidence="1">
    <location>
        <begin position="12"/>
        <end position="30"/>
    </location>
</feature>
<evidence type="ECO:0000256" key="1">
    <source>
        <dbReference type="SAM" id="Phobius"/>
    </source>
</evidence>
<keyword evidence="1" id="KW-1133">Transmembrane helix</keyword>
<gene>
    <name evidence="2" type="ORF">SMC1_03870</name>
</gene>
<proteinExistence type="predicted"/>
<protein>
    <submittedName>
        <fullName evidence="2">Uncharacterized protein</fullName>
    </submittedName>
</protein>
<sequence>MKLQTVWTKAVVVIYLVVVVGACLYVPSYYAPNRGKFDYRGVWVLNLVEYGQEDRGSWSTIGSTNGPYGTRIWIPNLHDTTNRYPLLIDYGRVALEVVSLTAVAGVLFFIGSFVEGRKRGKQSDPVNRE</sequence>
<evidence type="ECO:0000313" key="3">
    <source>
        <dbReference type="Proteomes" id="UP000266113"/>
    </source>
</evidence>
<keyword evidence="1" id="KW-0812">Transmembrane</keyword>
<name>A0A398DMW7_9BACT</name>
<accession>A0A398DMW7</accession>
<dbReference type="RefSeq" id="WP_119085488.1">
    <property type="nucleotide sequence ID" value="NZ_QXIY01000016.1"/>
</dbReference>
<feature type="transmembrane region" description="Helical" evidence="1">
    <location>
        <begin position="93"/>
        <end position="114"/>
    </location>
</feature>
<dbReference type="AlphaFoldDB" id="A0A398DMW7"/>
<reference evidence="2 3" key="1">
    <citation type="submission" date="2018-09" db="EMBL/GenBank/DDBJ databases">
        <title>Discovery and Ecogenomic Context for Candidatus Cryosericales, a Global Caldiserica Order Active in Thawing Permafrost.</title>
        <authorList>
            <person name="Martinez M.A."/>
            <person name="Woodcroft B.J."/>
            <person name="Ignacio Espinoza J.C."/>
            <person name="Zayed A."/>
            <person name="Singleton C.M."/>
            <person name="Boyd J."/>
            <person name="Li Y.-F."/>
            <person name="Purvine S."/>
            <person name="Maughan H."/>
            <person name="Hodgkins S.B."/>
            <person name="Anderson D."/>
            <person name="Sederholm M."/>
            <person name="Temperton B."/>
            <person name="Saleska S.R."/>
            <person name="Tyson G.W."/>
            <person name="Rich V.I."/>
        </authorList>
    </citation>
    <scope>NUCLEOTIDE SEQUENCE [LARGE SCALE GENOMIC DNA]</scope>
    <source>
        <strain evidence="2 3">SMC1</strain>
    </source>
</reference>
<keyword evidence="3" id="KW-1185">Reference proteome</keyword>